<evidence type="ECO:0000313" key="12">
    <source>
        <dbReference type="EMBL" id="KAI5411832.1"/>
    </source>
</evidence>
<dbReference type="FunFam" id="4.10.1100.10:FF:000001">
    <property type="entry name" value="Squamosa promoter-binding-like protein 14"/>
    <property type="match status" value="1"/>
</dbReference>
<keyword evidence="4" id="KW-0862">Zinc</keyword>
<evidence type="ECO:0000256" key="8">
    <source>
        <dbReference type="ARBA" id="ARBA00023242"/>
    </source>
</evidence>
<protein>
    <recommendedName>
        <fullName evidence="11">SBP-type domain-containing protein</fullName>
    </recommendedName>
</protein>
<dbReference type="PANTHER" id="PTHR31251:SF226">
    <property type="entry name" value="SQUAMOSA PROMOTER-BINDING-LIKE PROTEIN 6"/>
    <property type="match status" value="1"/>
</dbReference>
<evidence type="ECO:0000256" key="4">
    <source>
        <dbReference type="ARBA" id="ARBA00022833"/>
    </source>
</evidence>
<keyword evidence="8" id="KW-0539">Nucleus</keyword>
<dbReference type="PANTHER" id="PTHR31251">
    <property type="entry name" value="SQUAMOSA PROMOTER-BINDING-LIKE PROTEIN 4"/>
    <property type="match status" value="1"/>
</dbReference>
<dbReference type="EMBL" id="JAMSHJ010000005">
    <property type="protein sequence ID" value="KAI5411832.1"/>
    <property type="molecule type" value="Genomic_DNA"/>
</dbReference>
<comment type="caution">
    <text evidence="12">The sequence shown here is derived from an EMBL/GenBank/DDBJ whole genome shotgun (WGS) entry which is preliminary data.</text>
</comment>
<dbReference type="AlphaFoldDB" id="A0A9D5AHA6"/>
<dbReference type="Gene3D" id="4.10.1100.10">
    <property type="entry name" value="Transcription factor, SBP-box domain"/>
    <property type="match status" value="1"/>
</dbReference>
<dbReference type="GO" id="GO:0005634">
    <property type="term" value="C:nucleus"/>
    <property type="evidence" value="ECO:0007669"/>
    <property type="project" value="UniProtKB-SubCell"/>
</dbReference>
<evidence type="ECO:0000256" key="2">
    <source>
        <dbReference type="ARBA" id="ARBA00022723"/>
    </source>
</evidence>
<evidence type="ECO:0000256" key="3">
    <source>
        <dbReference type="ARBA" id="ARBA00022771"/>
    </source>
</evidence>
<name>A0A9D5AHA6_PEA</name>
<keyword evidence="6" id="KW-0238">DNA-binding</keyword>
<dbReference type="InterPro" id="IPR004333">
    <property type="entry name" value="SBP_dom"/>
</dbReference>
<evidence type="ECO:0000313" key="13">
    <source>
        <dbReference type="Proteomes" id="UP001058974"/>
    </source>
</evidence>
<keyword evidence="2" id="KW-0479">Metal-binding</keyword>
<dbReference type="InterPro" id="IPR036893">
    <property type="entry name" value="SBP_sf"/>
</dbReference>
<dbReference type="Proteomes" id="UP001058974">
    <property type="component" value="Chromosome 5"/>
</dbReference>
<keyword evidence="13" id="KW-1185">Reference proteome</keyword>
<keyword evidence="7" id="KW-0804">Transcription</keyword>
<evidence type="ECO:0000256" key="9">
    <source>
        <dbReference type="PROSITE-ProRule" id="PRU00470"/>
    </source>
</evidence>
<dbReference type="Gramene" id="Psat05G0677700-T1">
    <property type="protein sequence ID" value="KAI5411832.1"/>
    <property type="gene ID" value="KIW84_056777"/>
</dbReference>
<evidence type="ECO:0000256" key="1">
    <source>
        <dbReference type="ARBA" id="ARBA00004123"/>
    </source>
</evidence>
<evidence type="ECO:0000256" key="7">
    <source>
        <dbReference type="ARBA" id="ARBA00023163"/>
    </source>
</evidence>
<feature type="domain" description="SBP-type" evidence="11">
    <location>
        <begin position="62"/>
        <end position="139"/>
    </location>
</feature>
<reference evidence="12 13" key="1">
    <citation type="journal article" date="2022" name="Nat. Genet.">
        <title>Improved pea reference genome and pan-genome highlight genomic features and evolutionary characteristics.</title>
        <authorList>
            <person name="Yang T."/>
            <person name="Liu R."/>
            <person name="Luo Y."/>
            <person name="Hu S."/>
            <person name="Wang D."/>
            <person name="Wang C."/>
            <person name="Pandey M.K."/>
            <person name="Ge S."/>
            <person name="Xu Q."/>
            <person name="Li N."/>
            <person name="Li G."/>
            <person name="Huang Y."/>
            <person name="Saxena R.K."/>
            <person name="Ji Y."/>
            <person name="Li M."/>
            <person name="Yan X."/>
            <person name="He Y."/>
            <person name="Liu Y."/>
            <person name="Wang X."/>
            <person name="Xiang C."/>
            <person name="Varshney R.K."/>
            <person name="Ding H."/>
            <person name="Gao S."/>
            <person name="Zong X."/>
        </authorList>
    </citation>
    <scope>NUCLEOTIDE SEQUENCE [LARGE SCALE GENOMIC DNA]</scope>
    <source>
        <strain evidence="12 13">cv. Zhongwan 6</strain>
    </source>
</reference>
<organism evidence="12 13">
    <name type="scientific">Pisum sativum</name>
    <name type="common">Garden pea</name>
    <name type="synonym">Lathyrus oleraceus</name>
    <dbReference type="NCBI Taxonomy" id="3888"/>
    <lineage>
        <taxon>Eukaryota</taxon>
        <taxon>Viridiplantae</taxon>
        <taxon>Streptophyta</taxon>
        <taxon>Embryophyta</taxon>
        <taxon>Tracheophyta</taxon>
        <taxon>Spermatophyta</taxon>
        <taxon>Magnoliopsida</taxon>
        <taxon>eudicotyledons</taxon>
        <taxon>Gunneridae</taxon>
        <taxon>Pentapetalae</taxon>
        <taxon>rosids</taxon>
        <taxon>fabids</taxon>
        <taxon>Fabales</taxon>
        <taxon>Fabaceae</taxon>
        <taxon>Papilionoideae</taxon>
        <taxon>50 kb inversion clade</taxon>
        <taxon>NPAAA clade</taxon>
        <taxon>Hologalegina</taxon>
        <taxon>IRL clade</taxon>
        <taxon>Fabeae</taxon>
        <taxon>Lathyrus</taxon>
    </lineage>
</organism>
<accession>A0A9D5AHA6</accession>
<evidence type="ECO:0000256" key="6">
    <source>
        <dbReference type="ARBA" id="ARBA00023125"/>
    </source>
</evidence>
<feature type="compositionally biased region" description="Polar residues" evidence="10">
    <location>
        <begin position="140"/>
        <end position="153"/>
    </location>
</feature>
<dbReference type="Pfam" id="PF03110">
    <property type="entry name" value="SBP"/>
    <property type="match status" value="1"/>
</dbReference>
<dbReference type="GO" id="GO:0008270">
    <property type="term" value="F:zinc ion binding"/>
    <property type="evidence" value="ECO:0007669"/>
    <property type="project" value="UniProtKB-KW"/>
</dbReference>
<sequence length="178" mass="20516">MEAKSTMEMNQKSLEKVWKNDIAEEIEDEEKEEDDSVEKDEKKKSVCVSGRKGSNRGGRYFPPTCQAETCEADLTFAKRYHRRHKVCEVHSKAPAVVVAGLSQRFCQQCSRFHELAEFDEAKRSCRRRLARHNERRRKNSAGTYNEGSSTGQQHDVGDWTKIHMSITGSSGHEYLNFR</sequence>
<evidence type="ECO:0000256" key="10">
    <source>
        <dbReference type="SAM" id="MobiDB-lite"/>
    </source>
</evidence>
<dbReference type="OrthoDB" id="1416019at2759"/>
<feature type="region of interest" description="Disordered" evidence="10">
    <location>
        <begin position="25"/>
        <end position="50"/>
    </location>
</feature>
<evidence type="ECO:0000256" key="5">
    <source>
        <dbReference type="ARBA" id="ARBA00023015"/>
    </source>
</evidence>
<keyword evidence="3 9" id="KW-0863">Zinc-finger</keyword>
<comment type="subcellular location">
    <subcellularLocation>
        <location evidence="1">Nucleus</location>
    </subcellularLocation>
</comment>
<dbReference type="GO" id="GO:0003677">
    <property type="term" value="F:DNA binding"/>
    <property type="evidence" value="ECO:0007669"/>
    <property type="project" value="UniProtKB-KW"/>
</dbReference>
<feature type="region of interest" description="Disordered" evidence="10">
    <location>
        <begin position="132"/>
        <end position="157"/>
    </location>
</feature>
<feature type="compositionally biased region" description="Acidic residues" evidence="10">
    <location>
        <begin position="25"/>
        <end position="38"/>
    </location>
</feature>
<dbReference type="PROSITE" id="PS51141">
    <property type="entry name" value="ZF_SBP"/>
    <property type="match status" value="1"/>
</dbReference>
<gene>
    <name evidence="12" type="ORF">KIW84_056777</name>
</gene>
<proteinExistence type="predicted"/>
<dbReference type="InterPro" id="IPR044817">
    <property type="entry name" value="SBP-like"/>
</dbReference>
<keyword evidence="5" id="KW-0805">Transcription regulation</keyword>
<dbReference type="SUPFAM" id="SSF103612">
    <property type="entry name" value="SBT domain"/>
    <property type="match status" value="1"/>
</dbReference>
<evidence type="ECO:0000259" key="11">
    <source>
        <dbReference type="PROSITE" id="PS51141"/>
    </source>
</evidence>